<dbReference type="OrthoDB" id="7820948at2"/>
<dbReference type="RefSeq" id="WP_140452842.1">
    <property type="nucleotide sequence ID" value="NZ_VFRP01000002.1"/>
</dbReference>
<dbReference type="AlphaFoldDB" id="A0A501WXM1"/>
<dbReference type="EMBL" id="VFRP01000002">
    <property type="protein sequence ID" value="TPE53220.1"/>
    <property type="molecule type" value="Genomic_DNA"/>
</dbReference>
<keyword evidence="3" id="KW-1185">Reference proteome</keyword>
<proteinExistence type="predicted"/>
<feature type="domain" description="Phage capsid-like C-terminal" evidence="1">
    <location>
        <begin position="70"/>
        <end position="324"/>
    </location>
</feature>
<dbReference type="InterPro" id="IPR054612">
    <property type="entry name" value="Phage_capsid-like_C"/>
</dbReference>
<evidence type="ECO:0000313" key="2">
    <source>
        <dbReference type="EMBL" id="TPE53220.1"/>
    </source>
</evidence>
<dbReference type="Pfam" id="PF05065">
    <property type="entry name" value="Phage_capsid"/>
    <property type="match status" value="1"/>
</dbReference>
<evidence type="ECO:0000313" key="3">
    <source>
        <dbReference type="Proteomes" id="UP000319255"/>
    </source>
</evidence>
<protein>
    <submittedName>
        <fullName evidence="2">Phage major capsid protein</fullName>
    </submittedName>
</protein>
<comment type="caution">
    <text evidence="2">The sequence shown here is derived from an EMBL/GenBank/DDBJ whole genome shotgun (WGS) entry which is preliminary data.</text>
</comment>
<organism evidence="2 3">
    <name type="scientific">Amaricoccus solimangrovi</name>
    <dbReference type="NCBI Taxonomy" id="2589815"/>
    <lineage>
        <taxon>Bacteria</taxon>
        <taxon>Pseudomonadati</taxon>
        <taxon>Pseudomonadota</taxon>
        <taxon>Alphaproteobacteria</taxon>
        <taxon>Rhodobacterales</taxon>
        <taxon>Paracoccaceae</taxon>
        <taxon>Amaricoccus</taxon>
    </lineage>
</organism>
<accession>A0A501WXM1</accession>
<dbReference type="Proteomes" id="UP000319255">
    <property type="component" value="Unassembled WGS sequence"/>
</dbReference>
<sequence length="335" mass="33870">MRPDLSTRMKGLDAIRVAIAKSIGDATRSAGAVAESRWGSTSRVAEHLMKTAVPSLGSADLIEGGSGIMAEFFGAAVERSALGAMAGIRRVPFRVRAIAGGGARAYWIGEGVATPVSAASLDFSTLAPKRVAALTVADLDALRDAGDAVEMGLRSDLLRAVAEAVNAAAFAIPDDADPNAPPSLLDGAPLDGASDLDGVRAVLLEPFTGDLAAAYLVMAPQLAAYLSGLDAPDLGARGGSLWGIPVATGTGIPDDLIALVDPTQIALAQAGGEIKISQSATIEMADNPAGDSVTPTATQAVSLFQNNAVALGADAYVDWQPVRSGVVTAAIWGTA</sequence>
<reference evidence="2 3" key="1">
    <citation type="submission" date="2019-06" db="EMBL/GenBank/DDBJ databases">
        <title>A novel bacterium of genus Amaricoccus, isolated from marine sediment.</title>
        <authorList>
            <person name="Huang H."/>
            <person name="Mo K."/>
            <person name="Hu Y."/>
        </authorList>
    </citation>
    <scope>NUCLEOTIDE SEQUENCE [LARGE SCALE GENOMIC DNA]</scope>
    <source>
        <strain evidence="2 3">HB172011</strain>
    </source>
</reference>
<evidence type="ECO:0000259" key="1">
    <source>
        <dbReference type="Pfam" id="PF05065"/>
    </source>
</evidence>
<gene>
    <name evidence="2" type="ORF">FJM51_04160</name>
</gene>
<name>A0A501WXM1_9RHOB</name>
<dbReference type="SUPFAM" id="SSF56563">
    <property type="entry name" value="Major capsid protein gp5"/>
    <property type="match status" value="1"/>
</dbReference>